<name>A0A8J5XH42_DIALT</name>
<keyword evidence="3" id="KW-1185">Reference proteome</keyword>
<evidence type="ECO:0000313" key="2">
    <source>
        <dbReference type="EMBL" id="KAG8465121.1"/>
    </source>
</evidence>
<feature type="compositionally biased region" description="Basic and acidic residues" evidence="1">
    <location>
        <begin position="126"/>
        <end position="136"/>
    </location>
</feature>
<gene>
    <name evidence="2" type="ORF">KFE25_012484</name>
</gene>
<feature type="compositionally biased region" description="Basic and acidic residues" evidence="1">
    <location>
        <begin position="232"/>
        <end position="245"/>
    </location>
</feature>
<feature type="region of interest" description="Disordered" evidence="1">
    <location>
        <begin position="216"/>
        <end position="252"/>
    </location>
</feature>
<organism evidence="2 3">
    <name type="scientific">Diacronema lutheri</name>
    <name type="common">Unicellular marine alga</name>
    <name type="synonym">Monochrysis lutheri</name>
    <dbReference type="NCBI Taxonomy" id="2081491"/>
    <lineage>
        <taxon>Eukaryota</taxon>
        <taxon>Haptista</taxon>
        <taxon>Haptophyta</taxon>
        <taxon>Pavlovophyceae</taxon>
        <taxon>Pavlovales</taxon>
        <taxon>Pavlovaceae</taxon>
        <taxon>Diacronema</taxon>
    </lineage>
</organism>
<sequence>MVEPHGARVARAVHVKLPAKGSVHRAPPPQPSGTLPPPPTASPPRPRIRSRPSSTWRAGFLVNADGWPLGEAQSLEAEQGTSDAGREDHFRPWQERSGHVPAWWYPPNHAPSSEPLRVYRAEYEVSRRDVAPREPRPPPSPPREAWKEPPAGRPTARARAPAHSDPIGYADERARATHARRARDGNQPASEDGEAEREGDWPRQPARRAAAIHFTPAAGGASHARAPPLHGAPRERAARAGHGADEGDEDEEMGGIEARAAVRAHARVASLLGAHGDNSACGQADEQADDYDRRDANLVGRSRPRHAPVGVASRGVQTPRSQAVQTEPEVPLRFARAAHALGPDDDDAYGDAYGDAHGDAYDGRERTGTYFPRKHSPSRAGAGAGSGAADARDGRPPLSVTERLTSSAAARIWETARANARGGSHAESGHRWVAPGAARQPRTRRAAHADARPPRAEAWASPRAHAQLSAGVIGRYARPLRVTPVDEAFERRRADAQREARLRAAERQAAGAALPASWHGVTPTTARPWPDAARHAHFNQQTTHTVVGIAAGGADGGADGGEGVGADERAALSSRAGSPRAGAASALAKRAPAARSAVAIADALLNGPLSAVFEGADEGAAREAASRAAASRRGEPSGEWAVRGAGDALVWLDERADLRDGALAPARRAARPLIGGWADDGYDGYDGYSKINGYNAARAHAQQPRAARSNGRAATADGGRRVEAEERMRADAADDAHEDAASEGFDEWHAARHGRDVASAGDVDDASGLHDETGEASPDHQQAPTPPPWVGDFTDLIRGPKRGKDPRAGASPRADGRSDGAWDFDEILSQ</sequence>
<accession>A0A8J5XH42</accession>
<feature type="compositionally biased region" description="Basic and acidic residues" evidence="1">
    <location>
        <begin position="355"/>
        <end position="367"/>
    </location>
</feature>
<dbReference type="Proteomes" id="UP000751190">
    <property type="component" value="Unassembled WGS sequence"/>
</dbReference>
<feature type="region of interest" description="Disordered" evidence="1">
    <location>
        <begin position="301"/>
        <end position="328"/>
    </location>
</feature>
<proteinExistence type="predicted"/>
<protein>
    <submittedName>
        <fullName evidence="2">Uncharacterized protein</fullName>
    </submittedName>
</protein>
<feature type="region of interest" description="Disordered" evidence="1">
    <location>
        <begin position="126"/>
        <end position="204"/>
    </location>
</feature>
<evidence type="ECO:0000313" key="3">
    <source>
        <dbReference type="Proteomes" id="UP000751190"/>
    </source>
</evidence>
<dbReference type="EMBL" id="JAGTXO010000011">
    <property type="protein sequence ID" value="KAG8465121.1"/>
    <property type="molecule type" value="Genomic_DNA"/>
</dbReference>
<comment type="caution">
    <text evidence="2">The sequence shown here is derived from an EMBL/GenBank/DDBJ whole genome shotgun (WGS) entry which is preliminary data.</text>
</comment>
<feature type="compositionally biased region" description="Pro residues" evidence="1">
    <location>
        <begin position="26"/>
        <end position="45"/>
    </location>
</feature>
<dbReference type="AlphaFoldDB" id="A0A8J5XH42"/>
<feature type="region of interest" description="Disordered" evidence="1">
    <location>
        <begin position="1"/>
        <end position="59"/>
    </location>
</feature>
<feature type="compositionally biased region" description="Basic and acidic residues" evidence="1">
    <location>
        <begin position="718"/>
        <end position="742"/>
    </location>
</feature>
<evidence type="ECO:0000256" key="1">
    <source>
        <dbReference type="SAM" id="MobiDB-lite"/>
    </source>
</evidence>
<feature type="region of interest" description="Disordered" evidence="1">
    <location>
        <begin position="756"/>
        <end position="830"/>
    </location>
</feature>
<reference evidence="2" key="1">
    <citation type="submission" date="2021-05" db="EMBL/GenBank/DDBJ databases">
        <title>The genome of the haptophyte Pavlova lutheri (Diacronema luteri, Pavlovales) - a model for lipid biosynthesis in eukaryotic algae.</title>
        <authorList>
            <person name="Hulatt C.J."/>
            <person name="Posewitz M.C."/>
        </authorList>
    </citation>
    <scope>NUCLEOTIDE SEQUENCE</scope>
    <source>
        <strain evidence="2">NIVA-4/92</strain>
    </source>
</reference>
<dbReference type="OMA" id="HGDNSAC"/>
<feature type="region of interest" description="Disordered" evidence="1">
    <location>
        <begin position="355"/>
        <end position="397"/>
    </location>
</feature>
<feature type="region of interest" description="Disordered" evidence="1">
    <location>
        <begin position="700"/>
        <end position="742"/>
    </location>
</feature>
<feature type="region of interest" description="Disordered" evidence="1">
    <location>
        <begin position="71"/>
        <end position="93"/>
    </location>
</feature>
<feature type="compositionally biased region" description="Basic and acidic residues" evidence="1">
    <location>
        <begin position="84"/>
        <end position="93"/>
    </location>
</feature>
<feature type="compositionally biased region" description="Polar residues" evidence="1">
    <location>
        <begin position="315"/>
        <end position="325"/>
    </location>
</feature>